<dbReference type="RefSeq" id="WP_343799644.1">
    <property type="nucleotide sequence ID" value="NZ_BAAADJ010000023.1"/>
</dbReference>
<dbReference type="Gene3D" id="1.25.40.10">
    <property type="entry name" value="Tetratricopeptide repeat domain"/>
    <property type="match status" value="1"/>
</dbReference>
<reference evidence="1 2" key="1">
    <citation type="journal article" date="2019" name="Int. J. Syst. Evol. Microbiol.">
        <title>The Global Catalogue of Microorganisms (GCM) 10K type strain sequencing project: providing services to taxonomists for standard genome sequencing and annotation.</title>
        <authorList>
            <consortium name="The Broad Institute Genomics Platform"/>
            <consortium name="The Broad Institute Genome Sequencing Center for Infectious Disease"/>
            <person name="Wu L."/>
            <person name="Ma J."/>
        </authorList>
    </citation>
    <scope>NUCLEOTIDE SEQUENCE [LARGE SCALE GENOMIC DNA]</scope>
    <source>
        <strain evidence="1 2">JCM 9731</strain>
    </source>
</reference>
<dbReference type="Proteomes" id="UP001500782">
    <property type="component" value="Unassembled WGS sequence"/>
</dbReference>
<gene>
    <name evidence="1" type="ORF">GCM10008967_25600</name>
</gene>
<protein>
    <recommendedName>
        <fullName evidence="3">Tetratricopeptide repeat protein</fullName>
    </recommendedName>
</protein>
<dbReference type="InterPro" id="IPR011990">
    <property type="entry name" value="TPR-like_helical_dom_sf"/>
</dbReference>
<sequence>MNKKEESNTNNVIPFPNLKERLLQLGADALQDDDPQEAVRYLEQAFSYDSDDYRVLWALIAAYMEQKHWSKAKKICQDMLNKGIGSYYMVFETYVKTLIELRDFEEAEKHISALLEEQRDELNPNVHDRLENLLSLIEKRKSNKTNSTQEESDSIAKFDDSYWFQHLHLFQQDIRPYINDIQVMLNENDRHPFIKTVMLHALIEQHYDLPVSVTKFDKTRTIIPVKQEGFNQQSFYLKLVSILREQIESENPTLFSSLKQLVERNFFILFPFQMEPENEENTWACAYHLKGLELFSHSFSRDEVIKRYETTEEQVMKSIDYLEFLDTIPFPDA</sequence>
<name>A0ABN0WDI2_9BACI</name>
<dbReference type="Pfam" id="PF14559">
    <property type="entry name" value="TPR_19"/>
    <property type="match status" value="1"/>
</dbReference>
<organism evidence="1 2">
    <name type="scientific">Bacillus carboniphilus</name>
    <dbReference type="NCBI Taxonomy" id="86663"/>
    <lineage>
        <taxon>Bacteria</taxon>
        <taxon>Bacillati</taxon>
        <taxon>Bacillota</taxon>
        <taxon>Bacilli</taxon>
        <taxon>Bacillales</taxon>
        <taxon>Bacillaceae</taxon>
        <taxon>Bacillus</taxon>
    </lineage>
</organism>
<proteinExistence type="predicted"/>
<comment type="caution">
    <text evidence="1">The sequence shown here is derived from an EMBL/GenBank/DDBJ whole genome shotgun (WGS) entry which is preliminary data.</text>
</comment>
<dbReference type="SUPFAM" id="SSF48452">
    <property type="entry name" value="TPR-like"/>
    <property type="match status" value="1"/>
</dbReference>
<dbReference type="SUPFAM" id="SSF116965">
    <property type="entry name" value="Hypothetical protein MPN330"/>
    <property type="match status" value="1"/>
</dbReference>
<accession>A0ABN0WDI2</accession>
<evidence type="ECO:0000313" key="1">
    <source>
        <dbReference type="EMBL" id="GAA0333729.1"/>
    </source>
</evidence>
<keyword evidence="2" id="KW-1185">Reference proteome</keyword>
<dbReference type="EMBL" id="BAAADJ010000023">
    <property type="protein sequence ID" value="GAA0333729.1"/>
    <property type="molecule type" value="Genomic_DNA"/>
</dbReference>
<evidence type="ECO:0008006" key="3">
    <source>
        <dbReference type="Google" id="ProtNLM"/>
    </source>
</evidence>
<evidence type="ECO:0000313" key="2">
    <source>
        <dbReference type="Proteomes" id="UP001500782"/>
    </source>
</evidence>